<evidence type="ECO:0000313" key="3">
    <source>
        <dbReference type="Proteomes" id="UP000218231"/>
    </source>
</evidence>
<evidence type="ECO:0000313" key="2">
    <source>
        <dbReference type="EMBL" id="PAV93404.1"/>
    </source>
</evidence>
<organism evidence="2 3">
    <name type="scientific">Diploscapter pachys</name>
    <dbReference type="NCBI Taxonomy" id="2018661"/>
    <lineage>
        <taxon>Eukaryota</taxon>
        <taxon>Metazoa</taxon>
        <taxon>Ecdysozoa</taxon>
        <taxon>Nematoda</taxon>
        <taxon>Chromadorea</taxon>
        <taxon>Rhabditida</taxon>
        <taxon>Rhabditina</taxon>
        <taxon>Rhabditomorpha</taxon>
        <taxon>Rhabditoidea</taxon>
        <taxon>Rhabditidae</taxon>
        <taxon>Diploscapter</taxon>
    </lineage>
</organism>
<reference evidence="2 3" key="1">
    <citation type="journal article" date="2017" name="Curr. Biol.">
        <title>Genome architecture and evolution of a unichromosomal asexual nematode.</title>
        <authorList>
            <person name="Fradin H."/>
            <person name="Zegar C."/>
            <person name="Gutwein M."/>
            <person name="Lucas J."/>
            <person name="Kovtun M."/>
            <person name="Corcoran D."/>
            <person name="Baugh L.R."/>
            <person name="Kiontke K."/>
            <person name="Gunsalus K."/>
            <person name="Fitch D.H."/>
            <person name="Piano F."/>
        </authorList>
    </citation>
    <scope>NUCLEOTIDE SEQUENCE [LARGE SCALE GENOMIC DNA]</scope>
    <source>
        <strain evidence="2">PF1309</strain>
    </source>
</reference>
<sequence>MPWRRHSFIMKPTVPRFIPKTGTGGRRRSSRPCSVWSMKPSPPSAMMTSASAGSTQSAASASSAAAARAGAVGEATSARR</sequence>
<proteinExistence type="predicted"/>
<name>A0A2A2M4N8_9BILA</name>
<accession>A0A2A2M4N8</accession>
<dbReference type="Proteomes" id="UP000218231">
    <property type="component" value="Unassembled WGS sequence"/>
</dbReference>
<protein>
    <submittedName>
        <fullName evidence="2">Uncharacterized protein</fullName>
    </submittedName>
</protein>
<gene>
    <name evidence="2" type="ORF">WR25_25631</name>
</gene>
<feature type="region of interest" description="Disordered" evidence="1">
    <location>
        <begin position="15"/>
        <end position="80"/>
    </location>
</feature>
<comment type="caution">
    <text evidence="2">The sequence shown here is derived from an EMBL/GenBank/DDBJ whole genome shotgun (WGS) entry which is preliminary data.</text>
</comment>
<keyword evidence="3" id="KW-1185">Reference proteome</keyword>
<dbReference type="EMBL" id="LIAE01005346">
    <property type="protein sequence ID" value="PAV93404.1"/>
    <property type="molecule type" value="Genomic_DNA"/>
</dbReference>
<dbReference type="AlphaFoldDB" id="A0A2A2M4N8"/>
<feature type="compositionally biased region" description="Low complexity" evidence="1">
    <location>
        <begin position="44"/>
        <end position="80"/>
    </location>
</feature>
<evidence type="ECO:0000256" key="1">
    <source>
        <dbReference type="SAM" id="MobiDB-lite"/>
    </source>
</evidence>